<comment type="caution">
    <text evidence="10">The sequence shown here is derived from an EMBL/GenBank/DDBJ whole genome shotgun (WGS) entry which is preliminary data.</text>
</comment>
<gene>
    <name evidence="10" type="primary">cobD_1</name>
    <name evidence="9" type="synonym">cobD</name>
    <name evidence="10" type="ORF">ATZ99_01510</name>
</gene>
<dbReference type="HAMAP" id="MF_00024">
    <property type="entry name" value="CobD_CbiB"/>
    <property type="match status" value="1"/>
</dbReference>
<evidence type="ECO:0000313" key="10">
    <source>
        <dbReference type="EMBL" id="KYO68642.1"/>
    </source>
</evidence>
<evidence type="ECO:0000313" key="11">
    <source>
        <dbReference type="Proteomes" id="UP000075737"/>
    </source>
</evidence>
<dbReference type="GO" id="GO:0048472">
    <property type="term" value="F:threonine-phosphate decarboxylase activity"/>
    <property type="evidence" value="ECO:0007669"/>
    <property type="project" value="InterPro"/>
</dbReference>
<accession>A0A162N0R3</accession>
<keyword evidence="7 9" id="KW-1133">Transmembrane helix</keyword>
<evidence type="ECO:0000256" key="1">
    <source>
        <dbReference type="ARBA" id="ARBA00004651"/>
    </source>
</evidence>
<organism evidence="10 11">
    <name type="scientific">Thermovenabulum gondwanense</name>
    <dbReference type="NCBI Taxonomy" id="520767"/>
    <lineage>
        <taxon>Bacteria</taxon>
        <taxon>Bacillati</taxon>
        <taxon>Bacillota</taxon>
        <taxon>Clostridia</taxon>
        <taxon>Thermosediminibacterales</taxon>
        <taxon>Thermosediminibacteraceae</taxon>
        <taxon>Thermovenabulum</taxon>
    </lineage>
</organism>
<comment type="pathway">
    <text evidence="2 9">Cofactor biosynthesis; adenosylcobalamin biosynthesis.</text>
</comment>
<keyword evidence="11" id="KW-1185">Reference proteome</keyword>
<dbReference type="GO" id="GO:0005886">
    <property type="term" value="C:plasma membrane"/>
    <property type="evidence" value="ECO:0007669"/>
    <property type="project" value="UniProtKB-SubCell"/>
</dbReference>
<dbReference type="InterPro" id="IPR004485">
    <property type="entry name" value="Cobalamin_biosynth_CobD/CbiB"/>
</dbReference>
<keyword evidence="8 9" id="KW-0472">Membrane</keyword>
<reference evidence="10 11" key="1">
    <citation type="submission" date="2015-12" db="EMBL/GenBank/DDBJ databases">
        <title>Draft genome of Thermovenabulum gondwanense isolated from a red thermophilic microbial mat colonisisng an outflow channel of a bore well.</title>
        <authorList>
            <person name="Patel B.K."/>
        </authorList>
    </citation>
    <scope>NUCLEOTIDE SEQUENCE [LARGE SCALE GENOMIC DNA]</scope>
    <source>
        <strain evidence="10 11">R270</strain>
    </source>
</reference>
<dbReference type="PANTHER" id="PTHR34308">
    <property type="entry name" value="COBALAMIN BIOSYNTHESIS PROTEIN CBIB"/>
    <property type="match status" value="1"/>
</dbReference>
<keyword evidence="4 9" id="KW-1003">Cell membrane</keyword>
<evidence type="ECO:0000256" key="9">
    <source>
        <dbReference type="HAMAP-Rule" id="MF_00024"/>
    </source>
</evidence>
<dbReference type="EMBL" id="LOHZ01000015">
    <property type="protein sequence ID" value="KYO68642.1"/>
    <property type="molecule type" value="Genomic_DNA"/>
</dbReference>
<dbReference type="PANTHER" id="PTHR34308:SF1">
    <property type="entry name" value="COBALAMIN BIOSYNTHESIS PROTEIN CBIB"/>
    <property type="match status" value="1"/>
</dbReference>
<proteinExistence type="inferred from homology"/>
<feature type="transmembrane region" description="Helical" evidence="9">
    <location>
        <begin position="293"/>
        <end position="314"/>
    </location>
</feature>
<evidence type="ECO:0000256" key="8">
    <source>
        <dbReference type="ARBA" id="ARBA00023136"/>
    </source>
</evidence>
<dbReference type="GO" id="GO:0015420">
    <property type="term" value="F:ABC-type vitamin B12 transporter activity"/>
    <property type="evidence" value="ECO:0007669"/>
    <property type="project" value="UniProtKB-UniRule"/>
</dbReference>
<dbReference type="STRING" id="520767.ATZ99_01510"/>
<evidence type="ECO:0000256" key="3">
    <source>
        <dbReference type="ARBA" id="ARBA00006263"/>
    </source>
</evidence>
<feature type="transmembrane region" description="Helical" evidence="9">
    <location>
        <begin position="54"/>
        <end position="76"/>
    </location>
</feature>
<keyword evidence="6 9" id="KW-0812">Transmembrane</keyword>
<dbReference type="NCBIfam" id="TIGR00380">
    <property type="entry name" value="cobal_cbiB"/>
    <property type="match status" value="1"/>
</dbReference>
<sequence>MLEIKLQWLDIIIACIMDIIFGDPYNFPHPVKLMGKLISFEEALARKFFKEKGLIIAGFFIVFLNIVLAYAIPWFILNLAKFNYFLFHAVNIFLIYTTVASRCLKDEAMKIYYALEKSLDEARYRLSFIVGRDTKNLDEREIIRATVETVAENTSDGVIAPLFYAVFGTPFAIVYKMVNTMDSMLGYLNDKYKYIGFFPAKTDDVLNFIPARLTGFLMIISGVVSYNFKEAFRIMIRDRKNHKSPNCAYPEGAVAGLLGVQLGGDNFYFGELVKKPKIGDKKRELEIEDIKRAVSIMFAAEGVFIFGLILSILMF</sequence>
<dbReference type="GO" id="GO:0009236">
    <property type="term" value="P:cobalamin biosynthetic process"/>
    <property type="evidence" value="ECO:0007669"/>
    <property type="project" value="UniProtKB-UniRule"/>
</dbReference>
<comment type="function">
    <text evidence="9">Converts cobyric acid to cobinamide by the addition of aminopropanol on the F carboxylic group.</text>
</comment>
<dbReference type="AlphaFoldDB" id="A0A162N0R3"/>
<keyword evidence="5 9" id="KW-0169">Cobalamin biosynthesis</keyword>
<dbReference type="RefSeq" id="WP_068747344.1">
    <property type="nucleotide sequence ID" value="NZ_LOHZ01000015.1"/>
</dbReference>
<evidence type="ECO:0000256" key="6">
    <source>
        <dbReference type="ARBA" id="ARBA00022692"/>
    </source>
</evidence>
<evidence type="ECO:0000256" key="7">
    <source>
        <dbReference type="ARBA" id="ARBA00022989"/>
    </source>
</evidence>
<feature type="transmembrane region" description="Helical" evidence="9">
    <location>
        <begin position="209"/>
        <end position="228"/>
    </location>
</feature>
<dbReference type="Pfam" id="PF03186">
    <property type="entry name" value="CobD_Cbib"/>
    <property type="match status" value="1"/>
</dbReference>
<protein>
    <recommendedName>
        <fullName evidence="9">Cobalamin biosynthesis protein CobD</fullName>
    </recommendedName>
</protein>
<comment type="similarity">
    <text evidence="3 9">Belongs to the CobD/CbiB family.</text>
</comment>
<evidence type="ECO:0000256" key="2">
    <source>
        <dbReference type="ARBA" id="ARBA00004953"/>
    </source>
</evidence>
<dbReference type="OrthoDB" id="9811967at2"/>
<dbReference type="PATRIC" id="fig|520767.4.peg.158"/>
<feature type="transmembrane region" description="Helical" evidence="9">
    <location>
        <begin position="82"/>
        <end position="100"/>
    </location>
</feature>
<comment type="subcellular location">
    <subcellularLocation>
        <location evidence="1 9">Cell membrane</location>
        <topology evidence="1 9">Multi-pass membrane protein</topology>
    </subcellularLocation>
</comment>
<evidence type="ECO:0000256" key="5">
    <source>
        <dbReference type="ARBA" id="ARBA00022573"/>
    </source>
</evidence>
<evidence type="ECO:0000256" key="4">
    <source>
        <dbReference type="ARBA" id="ARBA00022475"/>
    </source>
</evidence>
<dbReference type="Proteomes" id="UP000075737">
    <property type="component" value="Unassembled WGS sequence"/>
</dbReference>
<dbReference type="UniPathway" id="UPA00148"/>
<name>A0A162N0R3_9FIRM</name>
<feature type="transmembrane region" description="Helical" evidence="9">
    <location>
        <begin position="158"/>
        <end position="178"/>
    </location>
</feature>